<feature type="transmembrane region" description="Helical" evidence="1">
    <location>
        <begin position="7"/>
        <end position="25"/>
    </location>
</feature>
<keyword evidence="1" id="KW-0812">Transmembrane</keyword>
<keyword evidence="1" id="KW-0472">Membrane</keyword>
<reference evidence="2" key="1">
    <citation type="journal article" date="2022" name="Cell">
        <title>Design, construction, and in vivo augmentation of a complex gut microbiome.</title>
        <authorList>
            <person name="Cheng A.G."/>
            <person name="Ho P.Y."/>
            <person name="Aranda-Diaz A."/>
            <person name="Jain S."/>
            <person name="Yu F.B."/>
            <person name="Meng X."/>
            <person name="Wang M."/>
            <person name="Iakiviak M."/>
            <person name="Nagashima K."/>
            <person name="Zhao A."/>
            <person name="Murugkar P."/>
            <person name="Patil A."/>
            <person name="Atabakhsh K."/>
            <person name="Weakley A."/>
            <person name="Yan J."/>
            <person name="Brumbaugh A.R."/>
            <person name="Higginbottom S."/>
            <person name="Dimas A."/>
            <person name="Shiver A.L."/>
            <person name="Deutschbauer A."/>
            <person name="Neff N."/>
            <person name="Sonnenburg J.L."/>
            <person name="Huang K.C."/>
            <person name="Fischbach M.A."/>
        </authorList>
    </citation>
    <scope>NUCLEOTIDE SEQUENCE</scope>
    <source>
        <strain evidence="2">JC50</strain>
    </source>
</reference>
<dbReference type="EMBL" id="CP102252">
    <property type="protein sequence ID" value="UWN65881.1"/>
    <property type="molecule type" value="Genomic_DNA"/>
</dbReference>
<evidence type="ECO:0000313" key="2">
    <source>
        <dbReference type="EMBL" id="UWN65881.1"/>
    </source>
</evidence>
<name>A0ABY5V8P1_9BACT</name>
<dbReference type="RefSeq" id="WP_019149484.1">
    <property type="nucleotide sequence ID" value="NZ_CP102252.1"/>
</dbReference>
<feature type="transmembrane region" description="Helical" evidence="1">
    <location>
        <begin position="53"/>
        <end position="70"/>
    </location>
</feature>
<feature type="transmembrane region" description="Helical" evidence="1">
    <location>
        <begin position="77"/>
        <end position="99"/>
    </location>
</feature>
<keyword evidence="1" id="KW-1133">Transmembrane helix</keyword>
<gene>
    <name evidence="2" type="ORF">NQ519_03310</name>
</gene>
<dbReference type="PROSITE" id="PS51257">
    <property type="entry name" value="PROKAR_LIPOPROTEIN"/>
    <property type="match status" value="1"/>
</dbReference>
<proteinExistence type="predicted"/>
<evidence type="ECO:0000256" key="1">
    <source>
        <dbReference type="SAM" id="Phobius"/>
    </source>
</evidence>
<protein>
    <submittedName>
        <fullName evidence="2">Uncharacterized protein</fullName>
    </submittedName>
</protein>
<organism evidence="2 3">
    <name type="scientific">Alistipes senegalensis JC50</name>
    <dbReference type="NCBI Taxonomy" id="1033732"/>
    <lineage>
        <taxon>Bacteria</taxon>
        <taxon>Pseudomonadati</taxon>
        <taxon>Bacteroidota</taxon>
        <taxon>Bacteroidia</taxon>
        <taxon>Bacteroidales</taxon>
        <taxon>Rikenellaceae</taxon>
        <taxon>Alistipes</taxon>
    </lineage>
</organism>
<dbReference type="Proteomes" id="UP001058267">
    <property type="component" value="Chromosome"/>
</dbReference>
<accession>A0ABY5V8P1</accession>
<keyword evidence="3" id="KW-1185">Reference proteome</keyword>
<feature type="transmembrane region" description="Helical" evidence="1">
    <location>
        <begin position="105"/>
        <end position="124"/>
    </location>
</feature>
<sequence>MDRKMKLTDLFLVVLIALGCVFFIYSPLDRAYDNAHILHLFAYKPLQYVSRDAIWMLSGIVGAVLVLASVKREVWGWVLLCFFAVGFLLSSLMELLFGIMYASNAYIWLSPLLAALVTLIVFFCKKPVPVRMYVILFPVSILLVFLINLFYIKVIPDFLY</sequence>
<evidence type="ECO:0000313" key="3">
    <source>
        <dbReference type="Proteomes" id="UP001058267"/>
    </source>
</evidence>
<feature type="transmembrane region" description="Helical" evidence="1">
    <location>
        <begin position="133"/>
        <end position="152"/>
    </location>
</feature>